<dbReference type="GO" id="GO:0016075">
    <property type="term" value="P:rRNA catabolic process"/>
    <property type="evidence" value="ECO:0007669"/>
    <property type="project" value="EnsemblFungi"/>
</dbReference>
<dbReference type="GO" id="GO:0000176">
    <property type="term" value="C:nuclear exosome (RNase complex)"/>
    <property type="evidence" value="ECO:0007669"/>
    <property type="project" value="EnsemblFungi"/>
</dbReference>
<dbReference type="AlphaFoldDB" id="A0A1E4TYS6"/>
<evidence type="ECO:0000256" key="3">
    <source>
        <dbReference type="ARBA" id="ARBA00006678"/>
    </source>
</evidence>
<feature type="domain" description="Exoribonuclease phosphorolytic" evidence="7">
    <location>
        <begin position="30"/>
        <end position="153"/>
    </location>
</feature>
<evidence type="ECO:0000313" key="8">
    <source>
        <dbReference type="EMBL" id="ODV96887.1"/>
    </source>
</evidence>
<dbReference type="GO" id="GO:0005730">
    <property type="term" value="C:nucleolus"/>
    <property type="evidence" value="ECO:0007669"/>
    <property type="project" value="UniProtKB-SubCell"/>
</dbReference>
<dbReference type="STRING" id="669874.A0A1E4TYS6"/>
<keyword evidence="4" id="KW-0963">Cytoplasm</keyword>
<comment type="similarity">
    <text evidence="3">Belongs to the RNase PH family.</text>
</comment>
<dbReference type="InterPro" id="IPR036345">
    <property type="entry name" value="ExoRNase_PH_dom2_sf"/>
</dbReference>
<dbReference type="InterPro" id="IPR027408">
    <property type="entry name" value="PNPase/RNase_PH_dom_sf"/>
</dbReference>
<dbReference type="InterPro" id="IPR001247">
    <property type="entry name" value="ExoRNase_PH_dom1"/>
</dbReference>
<dbReference type="GO" id="GO:0034476">
    <property type="term" value="P:U5 snRNA 3'-end processing"/>
    <property type="evidence" value="ECO:0007669"/>
    <property type="project" value="TreeGrafter"/>
</dbReference>
<accession>A0A1E4TYS6</accession>
<dbReference type="GO" id="GO:0071035">
    <property type="term" value="P:nuclear polyadenylation-dependent rRNA catabolic process"/>
    <property type="evidence" value="ECO:0007669"/>
    <property type="project" value="TreeGrafter"/>
</dbReference>
<evidence type="ECO:0000259" key="7">
    <source>
        <dbReference type="Pfam" id="PF01138"/>
    </source>
</evidence>
<evidence type="ECO:0000256" key="2">
    <source>
        <dbReference type="ARBA" id="ARBA00004604"/>
    </source>
</evidence>
<reference evidence="9" key="1">
    <citation type="submission" date="2016-05" db="EMBL/GenBank/DDBJ databases">
        <title>Comparative genomics of biotechnologically important yeasts.</title>
        <authorList>
            <consortium name="DOE Joint Genome Institute"/>
            <person name="Riley R."/>
            <person name="Haridas S."/>
            <person name="Wolfe K.H."/>
            <person name="Lopes M.R."/>
            <person name="Hittinger C.T."/>
            <person name="Goker M."/>
            <person name="Salamov A."/>
            <person name="Wisecaver J."/>
            <person name="Long T.M."/>
            <person name="Aerts A.L."/>
            <person name="Barry K."/>
            <person name="Choi C."/>
            <person name="Clum A."/>
            <person name="Coughlan A.Y."/>
            <person name="Deshpande S."/>
            <person name="Douglass A.P."/>
            <person name="Hanson S.J."/>
            <person name="Klenk H.-P."/>
            <person name="Labutti K."/>
            <person name="Lapidus A."/>
            <person name="Lindquist E."/>
            <person name="Lipzen A."/>
            <person name="Meier-Kolthoff J.P."/>
            <person name="Ohm R.A."/>
            <person name="Otillar R.P."/>
            <person name="Pangilinan J."/>
            <person name="Peng Y."/>
            <person name="Rokas A."/>
            <person name="Rosa C.A."/>
            <person name="Scheuner C."/>
            <person name="Sibirny A.A."/>
            <person name="Slot J.C."/>
            <person name="Stielow J.B."/>
            <person name="Sun H."/>
            <person name="Kurtzman C.P."/>
            <person name="Blackwell M."/>
            <person name="Grigoriev I.V."/>
            <person name="Jeffries T.W."/>
        </authorList>
    </citation>
    <scope>NUCLEOTIDE SEQUENCE [LARGE SCALE GENOMIC DNA]</scope>
    <source>
        <strain evidence="9">NRRL Y-2460</strain>
    </source>
</reference>
<dbReference type="SUPFAM" id="SSF55666">
    <property type="entry name" value="Ribonuclease PH domain 2-like"/>
    <property type="match status" value="1"/>
</dbReference>
<dbReference type="Proteomes" id="UP000094236">
    <property type="component" value="Unassembled WGS sequence"/>
</dbReference>
<dbReference type="InterPro" id="IPR050590">
    <property type="entry name" value="Exosome_comp_Rrp42_subfam"/>
</dbReference>
<evidence type="ECO:0000256" key="5">
    <source>
        <dbReference type="ARBA" id="ARBA00022835"/>
    </source>
</evidence>
<dbReference type="PANTHER" id="PTHR11097:SF8">
    <property type="entry name" value="EXOSOME COMPLEX COMPONENT RRP42"/>
    <property type="match status" value="1"/>
</dbReference>
<evidence type="ECO:0000256" key="1">
    <source>
        <dbReference type="ARBA" id="ARBA00004496"/>
    </source>
</evidence>
<dbReference type="GO" id="GO:0034475">
    <property type="term" value="P:U4 snRNA 3'-end processing"/>
    <property type="evidence" value="ECO:0007669"/>
    <property type="project" value="TreeGrafter"/>
</dbReference>
<protein>
    <recommendedName>
        <fullName evidence="6">Ribosomal RNA-processing protein 42</fullName>
    </recommendedName>
</protein>
<keyword evidence="9" id="KW-1185">Reference proteome</keyword>
<dbReference type="Pfam" id="PF01138">
    <property type="entry name" value="RNase_PH"/>
    <property type="match status" value="1"/>
</dbReference>
<evidence type="ECO:0000256" key="4">
    <source>
        <dbReference type="ARBA" id="ARBA00022490"/>
    </source>
</evidence>
<name>A0A1E4TYS6_PACTA</name>
<dbReference type="GO" id="GO:0035925">
    <property type="term" value="F:mRNA 3'-UTR AU-rich region binding"/>
    <property type="evidence" value="ECO:0007669"/>
    <property type="project" value="TreeGrafter"/>
</dbReference>
<evidence type="ECO:0000256" key="6">
    <source>
        <dbReference type="ARBA" id="ARBA00042523"/>
    </source>
</evidence>
<dbReference type="GO" id="GO:0034473">
    <property type="term" value="P:U1 snRNA 3'-end processing"/>
    <property type="evidence" value="ECO:0007669"/>
    <property type="project" value="TreeGrafter"/>
</dbReference>
<gene>
    <name evidence="8" type="ORF">PACTADRAFT_40037</name>
</gene>
<comment type="subcellular location">
    <subcellularLocation>
        <location evidence="1">Cytoplasm</location>
    </subcellularLocation>
    <subcellularLocation>
        <location evidence="2">Nucleus</location>
        <location evidence="2">Nucleolus</location>
    </subcellularLocation>
</comment>
<dbReference type="GO" id="GO:0000177">
    <property type="term" value="C:cytoplasmic exosome (RNase complex)"/>
    <property type="evidence" value="ECO:0007669"/>
    <property type="project" value="EnsemblFungi"/>
</dbReference>
<dbReference type="SUPFAM" id="SSF54211">
    <property type="entry name" value="Ribosomal protein S5 domain 2-like"/>
    <property type="match status" value="1"/>
</dbReference>
<sequence>MILSPAERSYLYDSLSVQPPVRPDARSAHQFRPIEASCSFLPNSNGSSRVRLSDGGEAIVSVKTQVVLTKNESSLISIDVDINKERDDSNFIKNLISSLESILLKKFPIEKLKLTERYSFKVYIDCFILSHNSYPLGLLSLCIYLALKSTRLPLLTSTVNDREIEEQPTFNDDWEASKKLFEPSEHQDDPPLLFVVGIIGNNVFIDPSNEEEEVSENGLIVGFANGEIVPPVQSTNLSNRDSKGISPKHILKAYSMVRNCGKEVVKALNTVVSSDDDVFTSIY</sequence>
<dbReference type="GO" id="GO:0071038">
    <property type="term" value="P:TRAMP-dependent tRNA surveillance pathway"/>
    <property type="evidence" value="ECO:0007669"/>
    <property type="project" value="EnsemblFungi"/>
</dbReference>
<dbReference type="Gene3D" id="3.30.230.70">
    <property type="entry name" value="GHMP Kinase, N-terminal domain"/>
    <property type="match status" value="1"/>
</dbReference>
<organism evidence="8 9">
    <name type="scientific">Pachysolen tannophilus NRRL Y-2460</name>
    <dbReference type="NCBI Taxonomy" id="669874"/>
    <lineage>
        <taxon>Eukaryota</taxon>
        <taxon>Fungi</taxon>
        <taxon>Dikarya</taxon>
        <taxon>Ascomycota</taxon>
        <taxon>Saccharomycotina</taxon>
        <taxon>Pichiomycetes</taxon>
        <taxon>Pachysolenaceae</taxon>
        <taxon>Pachysolen</taxon>
    </lineage>
</organism>
<dbReference type="InterPro" id="IPR020568">
    <property type="entry name" value="Ribosomal_Su5_D2-typ_SF"/>
</dbReference>
<keyword evidence="5" id="KW-0271">Exosome</keyword>
<dbReference type="EMBL" id="KV454012">
    <property type="protein sequence ID" value="ODV96887.1"/>
    <property type="molecule type" value="Genomic_DNA"/>
</dbReference>
<dbReference type="GO" id="GO:0000467">
    <property type="term" value="P:exonucleolytic trimming to generate mature 3'-end of 5.8S rRNA from tricistronic rRNA transcript (SSU-rRNA, 5.8S rRNA, LSU-rRNA)"/>
    <property type="evidence" value="ECO:0007669"/>
    <property type="project" value="EnsemblFungi"/>
</dbReference>
<evidence type="ECO:0000313" key="9">
    <source>
        <dbReference type="Proteomes" id="UP000094236"/>
    </source>
</evidence>
<proteinExistence type="inferred from homology"/>
<dbReference type="OrthoDB" id="272245at2759"/>
<dbReference type="GO" id="GO:0071028">
    <property type="term" value="P:nuclear mRNA surveillance"/>
    <property type="evidence" value="ECO:0007669"/>
    <property type="project" value="TreeGrafter"/>
</dbReference>
<dbReference type="PANTHER" id="PTHR11097">
    <property type="entry name" value="EXOSOME COMPLEX EXONUCLEASE RIBOSOMAL RNA PROCESSING PROTEIN"/>
    <property type="match status" value="1"/>
</dbReference>